<reference evidence="2" key="1">
    <citation type="submission" date="2020-10" db="EMBL/GenBank/DDBJ databases">
        <authorList>
            <person name="Castelo-Branco R."/>
            <person name="Eusebio N."/>
            <person name="Adriana R."/>
            <person name="Vieira A."/>
            <person name="Brugerolle De Fraissinette N."/>
            <person name="Rezende De Castro R."/>
            <person name="Schneider M.P."/>
            <person name="Vasconcelos V."/>
            <person name="Leao P.N."/>
        </authorList>
    </citation>
    <scope>NUCLEOTIDE SEQUENCE</scope>
    <source>
        <strain evidence="2">LEGE 11479</strain>
    </source>
</reference>
<comment type="caution">
    <text evidence="2">The sequence shown here is derived from an EMBL/GenBank/DDBJ whole genome shotgun (WGS) entry which is preliminary data.</text>
</comment>
<keyword evidence="3" id="KW-1185">Reference proteome</keyword>
<dbReference type="GO" id="GO:0047733">
    <property type="term" value="F:CDP-glucose 4,6-dehydratase activity"/>
    <property type="evidence" value="ECO:0007669"/>
    <property type="project" value="UniProtKB-EC"/>
</dbReference>
<feature type="domain" description="NAD(P)-binding" evidence="1">
    <location>
        <begin position="12"/>
        <end position="327"/>
    </location>
</feature>
<dbReference type="PANTHER" id="PTHR43000">
    <property type="entry name" value="DTDP-D-GLUCOSE 4,6-DEHYDRATASE-RELATED"/>
    <property type="match status" value="1"/>
</dbReference>
<name>A0A929FBA4_LEPEC</name>
<dbReference type="Proteomes" id="UP000615026">
    <property type="component" value="Unassembled WGS sequence"/>
</dbReference>
<dbReference type="RefSeq" id="WP_193994868.1">
    <property type="nucleotide sequence ID" value="NZ_JADEXP010000217.1"/>
</dbReference>
<dbReference type="AlphaFoldDB" id="A0A929FBA4"/>
<sequence length="353" mass="38997">MDPNFWRGKRVLLTGHTGFKGSWLSLWLQLVGAELVGYALQPPTNPSLFEVANVANGMTSIIGDIGDSKTLHQTVADFRPEIVLHMAAQSVVHTSYADPVSTYHTNVMGTVHLLEAIRHVGGVRAVVNVTTDKCYENKEWIWGYREADPLGGYDPYSNSKACSELVTESYRNSFFNASHYLDHGVAIATARAGNVIAGGDWTQNGLVADIVQALLEKRPVLIRNPHATRPWQHVLDALNGYLMLAENLYHKGPAFADAWNIGPYASDIKPVGWIVDKLLSFWGNGATWEQDQAYHPHEANSLSLDCAKARLKLGWSPQISLDQGLEQIITWTQAYQSGADMRQVTEAAVTQLM</sequence>
<protein>
    <submittedName>
        <fullName evidence="2">CDP-glucose 4,6-dehydratase</fullName>
        <ecNumber evidence="2">4.2.1.45</ecNumber>
    </submittedName>
</protein>
<evidence type="ECO:0000313" key="3">
    <source>
        <dbReference type="Proteomes" id="UP000615026"/>
    </source>
</evidence>
<organism evidence="2 3">
    <name type="scientific">Leptolyngbya cf. ectocarpi LEGE 11479</name>
    <dbReference type="NCBI Taxonomy" id="1828722"/>
    <lineage>
        <taxon>Bacteria</taxon>
        <taxon>Bacillati</taxon>
        <taxon>Cyanobacteriota</taxon>
        <taxon>Cyanophyceae</taxon>
        <taxon>Leptolyngbyales</taxon>
        <taxon>Leptolyngbyaceae</taxon>
        <taxon>Leptolyngbya group</taxon>
        <taxon>Leptolyngbya</taxon>
    </lineage>
</organism>
<dbReference type="Gene3D" id="3.40.50.720">
    <property type="entry name" value="NAD(P)-binding Rossmann-like Domain"/>
    <property type="match status" value="1"/>
</dbReference>
<dbReference type="Pfam" id="PF16363">
    <property type="entry name" value="GDP_Man_Dehyd"/>
    <property type="match status" value="1"/>
</dbReference>
<keyword evidence="2" id="KW-0456">Lyase</keyword>
<dbReference type="InterPro" id="IPR036291">
    <property type="entry name" value="NAD(P)-bd_dom_sf"/>
</dbReference>
<dbReference type="EC" id="4.2.1.45" evidence="2"/>
<evidence type="ECO:0000259" key="1">
    <source>
        <dbReference type="Pfam" id="PF16363"/>
    </source>
</evidence>
<accession>A0A929FBA4</accession>
<dbReference type="NCBIfam" id="TIGR02622">
    <property type="entry name" value="CDP_4_6_dhtase"/>
    <property type="match status" value="1"/>
</dbReference>
<dbReference type="InterPro" id="IPR016040">
    <property type="entry name" value="NAD(P)-bd_dom"/>
</dbReference>
<proteinExistence type="predicted"/>
<gene>
    <name evidence="2" type="primary">rfbG</name>
    <name evidence="2" type="ORF">IQ260_20085</name>
</gene>
<dbReference type="InterPro" id="IPR013445">
    <property type="entry name" value="CDP_4_6_deHydtase"/>
</dbReference>
<dbReference type="Gene3D" id="3.90.25.10">
    <property type="entry name" value="UDP-galactose 4-epimerase, domain 1"/>
    <property type="match status" value="1"/>
</dbReference>
<dbReference type="SUPFAM" id="SSF51735">
    <property type="entry name" value="NAD(P)-binding Rossmann-fold domains"/>
    <property type="match status" value="1"/>
</dbReference>
<dbReference type="CDD" id="cd05252">
    <property type="entry name" value="CDP_GD_SDR_e"/>
    <property type="match status" value="1"/>
</dbReference>
<dbReference type="EMBL" id="JADEXP010000217">
    <property type="protein sequence ID" value="MBE9068947.1"/>
    <property type="molecule type" value="Genomic_DNA"/>
</dbReference>
<evidence type="ECO:0000313" key="2">
    <source>
        <dbReference type="EMBL" id="MBE9068947.1"/>
    </source>
</evidence>